<evidence type="ECO:0000313" key="1">
    <source>
        <dbReference type="EMBL" id="CUV10997.1"/>
    </source>
</evidence>
<proteinExistence type="predicted"/>
<dbReference type="AlphaFoldDB" id="A0A0S4TME2"/>
<name>A0A0S4TME2_RALSL</name>
<dbReference type="EMBL" id="LN899819">
    <property type="protein sequence ID" value="CUV10997.1"/>
    <property type="molecule type" value="Genomic_DNA"/>
</dbReference>
<protein>
    <submittedName>
        <fullName evidence="1">Uncharacterized protein</fullName>
    </submittedName>
</protein>
<gene>
    <name evidence="1" type="ORF">RUN39_v1_50069</name>
</gene>
<sequence>MGQRVLLVLADVDGTPHLPFVLNRRHAVPLEAAMEFRNQIDVNSPAISAAEQMTFLA</sequence>
<organism evidence="1">
    <name type="scientific">Ralstonia solanacearum</name>
    <name type="common">Pseudomonas solanacearum</name>
    <dbReference type="NCBI Taxonomy" id="305"/>
    <lineage>
        <taxon>Bacteria</taxon>
        <taxon>Pseudomonadati</taxon>
        <taxon>Pseudomonadota</taxon>
        <taxon>Betaproteobacteria</taxon>
        <taxon>Burkholderiales</taxon>
        <taxon>Burkholderiaceae</taxon>
        <taxon>Ralstonia</taxon>
        <taxon>Ralstonia solanacearum species complex</taxon>
    </lineage>
</organism>
<reference evidence="1" key="1">
    <citation type="submission" date="2015-10" db="EMBL/GenBank/DDBJ databases">
        <authorList>
            <person name="Gilbert D.G."/>
        </authorList>
    </citation>
    <scope>NUCLEOTIDE SEQUENCE</scope>
    <source>
        <strain evidence="1">Phyl III-seqv23</strain>
    </source>
</reference>
<accession>A0A0S4TME2</accession>